<dbReference type="PANTHER" id="PTHR30201:SF2">
    <property type="entry name" value="2-(5''-TRIPHOSPHORIBOSYL)-3'-DEPHOSPHOCOENZYME-A SYNTHASE"/>
    <property type="match status" value="1"/>
</dbReference>
<dbReference type="AlphaFoldDB" id="A0A1B3SM52"/>
<keyword evidence="7" id="KW-1185">Reference proteome</keyword>
<protein>
    <recommendedName>
        <fullName evidence="2">triphosphoribosyl-dephospho-CoA synthase</fullName>
        <ecNumber evidence="2">2.4.2.52</ecNumber>
    </recommendedName>
</protein>
<evidence type="ECO:0000256" key="4">
    <source>
        <dbReference type="ARBA" id="ARBA00022741"/>
    </source>
</evidence>
<dbReference type="Proteomes" id="UP000094378">
    <property type="component" value="Chromosome"/>
</dbReference>
<dbReference type="GO" id="GO:0046917">
    <property type="term" value="F:triphosphoribosyl-dephospho-CoA synthase activity"/>
    <property type="evidence" value="ECO:0007669"/>
    <property type="project" value="UniProtKB-EC"/>
</dbReference>
<dbReference type="Gene3D" id="1.10.4200.10">
    <property type="entry name" value="Triphosphoribosyl-dephospho-CoA protein"/>
    <property type="match status" value="1"/>
</dbReference>
<sequence>MIKILNNAFKAIKEEIFLYPCLGLVSKKNSGCHKDMNYKTFLKSYKVLKAYLRNIYNNQNNITSFSDLNKIGIIYEQLMFKATNNINTHKGLIFAFGIFFYCYISRSSDEQEVLNKYISNFCKSLKQLDYNKINSIGAKLYIKHNVKSARHIAVEGYKVVFEILEFYKSNIANLKISQRYKNYFLLLKCVLAIEDTTLINKVGYDKYLNLKFEIQKNFDLIYTNNYDDMFYKTIYNFNNYAIKNNISPGGAADIFVILLFLIKEKY</sequence>
<evidence type="ECO:0000256" key="2">
    <source>
        <dbReference type="ARBA" id="ARBA00012074"/>
    </source>
</evidence>
<dbReference type="RefSeq" id="WP_069117363.1">
    <property type="nucleotide sequence ID" value="NZ_CP017015.1"/>
</dbReference>
<dbReference type="OrthoDB" id="114886at2"/>
<keyword evidence="4" id="KW-0547">Nucleotide-binding</keyword>
<proteinExistence type="predicted"/>
<dbReference type="STRING" id="216938.SHELI_v1c10430"/>
<evidence type="ECO:0000256" key="1">
    <source>
        <dbReference type="ARBA" id="ARBA00001210"/>
    </source>
</evidence>
<organism evidence="6 7">
    <name type="scientific">Spiroplasma helicoides</name>
    <dbReference type="NCBI Taxonomy" id="216938"/>
    <lineage>
        <taxon>Bacteria</taxon>
        <taxon>Bacillati</taxon>
        <taxon>Mycoplasmatota</taxon>
        <taxon>Mollicutes</taxon>
        <taxon>Entomoplasmatales</taxon>
        <taxon>Spiroplasmataceae</taxon>
        <taxon>Spiroplasma</taxon>
    </lineage>
</organism>
<name>A0A1B3SM52_9MOLU</name>
<dbReference type="EMBL" id="CP017015">
    <property type="protein sequence ID" value="AOG60990.1"/>
    <property type="molecule type" value="Genomic_DNA"/>
</dbReference>
<dbReference type="InterPro" id="IPR002736">
    <property type="entry name" value="CitG"/>
</dbReference>
<dbReference type="EC" id="2.4.2.52" evidence="2"/>
<dbReference type="PANTHER" id="PTHR30201">
    <property type="entry name" value="TRIPHOSPHORIBOSYL-DEPHOSPHO-COA SYNTHASE"/>
    <property type="match status" value="1"/>
</dbReference>
<dbReference type="GO" id="GO:0051191">
    <property type="term" value="P:prosthetic group biosynthetic process"/>
    <property type="evidence" value="ECO:0007669"/>
    <property type="project" value="TreeGrafter"/>
</dbReference>
<accession>A0A1B3SM52</accession>
<reference evidence="6 7" key="1">
    <citation type="submission" date="2016-08" db="EMBL/GenBank/DDBJ databases">
        <title>Complete genome sequence of Spiroplasma helicoides TABS-2 (DSM 22551).</title>
        <authorList>
            <person name="Shen W.-Y."/>
            <person name="Lo W.-S."/>
            <person name="Lai Y.-C."/>
            <person name="Kuo C.-H."/>
        </authorList>
    </citation>
    <scope>NUCLEOTIDE SEQUENCE [LARGE SCALE GENOMIC DNA]</scope>
    <source>
        <strain evidence="6 7">TABS-2</strain>
    </source>
</reference>
<gene>
    <name evidence="6" type="primary">citG</name>
    <name evidence="6" type="ORF">SHELI_v1c10430</name>
</gene>
<evidence type="ECO:0000313" key="6">
    <source>
        <dbReference type="EMBL" id="AOG60990.1"/>
    </source>
</evidence>
<dbReference type="GO" id="GO:0005524">
    <property type="term" value="F:ATP binding"/>
    <property type="evidence" value="ECO:0007669"/>
    <property type="project" value="UniProtKB-KW"/>
</dbReference>
<evidence type="ECO:0000256" key="3">
    <source>
        <dbReference type="ARBA" id="ARBA00022679"/>
    </source>
</evidence>
<keyword evidence="5" id="KW-0067">ATP-binding</keyword>
<comment type="catalytic activity">
    <reaction evidence="1">
        <text>3'-dephospho-CoA + ATP = 2'-(5''-triphospho-alpha-D-ribosyl)-3'-dephospho-CoA + adenine</text>
        <dbReference type="Rhea" id="RHEA:15117"/>
        <dbReference type="ChEBI" id="CHEBI:16708"/>
        <dbReference type="ChEBI" id="CHEBI:30616"/>
        <dbReference type="ChEBI" id="CHEBI:57328"/>
        <dbReference type="ChEBI" id="CHEBI:61378"/>
        <dbReference type="EC" id="2.4.2.52"/>
    </reaction>
</comment>
<keyword evidence="3" id="KW-0808">Transferase</keyword>
<evidence type="ECO:0000256" key="5">
    <source>
        <dbReference type="ARBA" id="ARBA00022840"/>
    </source>
</evidence>
<dbReference type="Pfam" id="PF01874">
    <property type="entry name" value="CitG"/>
    <property type="match status" value="1"/>
</dbReference>
<dbReference type="KEGG" id="shj:SHELI_v1c10430"/>
<evidence type="ECO:0000313" key="7">
    <source>
        <dbReference type="Proteomes" id="UP000094378"/>
    </source>
</evidence>